<sequence>MTSTLPTTPTAAASGTFALGGDLPIHRLGYGAMQITGPGIWGMPADPEECLRVLRRLPELGVNFIDTANSYGPHVSEMLIADALHPYPEGLVIATKAGLERPGPGRWTPKGDPAYLRAECEGSLSRLKVERIDLFQLHRVDKDVPADEQFGLLAELVQEGKVRHVGLSEVTVEQIEAARRVVPIATVQNRYNLAERQSEDVLEYCQREGIGFIPWYPLLTGKLAQPGSTLARAAERLGATPAQVALAWLLKRSPVMLPIPGTSKVAHLDENVAAASLQLSADEVEALSREVGAA</sequence>
<dbReference type="EMBL" id="CP007128">
    <property type="protein sequence ID" value="AHG87860.1"/>
    <property type="molecule type" value="Genomic_DNA"/>
</dbReference>
<dbReference type="AlphaFoldDB" id="W0RC18"/>
<dbReference type="PATRIC" id="fig|861299.3.peg.329"/>
<organism evidence="3 4">
    <name type="scientific">Gemmatirosa kalamazoonensis</name>
    <dbReference type="NCBI Taxonomy" id="861299"/>
    <lineage>
        <taxon>Bacteria</taxon>
        <taxon>Pseudomonadati</taxon>
        <taxon>Gemmatimonadota</taxon>
        <taxon>Gemmatimonadia</taxon>
        <taxon>Gemmatimonadales</taxon>
        <taxon>Gemmatimonadaceae</taxon>
        <taxon>Gemmatirosa</taxon>
    </lineage>
</organism>
<dbReference type="RefSeq" id="WP_025409415.1">
    <property type="nucleotide sequence ID" value="NZ_CP007128.1"/>
</dbReference>
<evidence type="ECO:0000259" key="2">
    <source>
        <dbReference type="Pfam" id="PF00248"/>
    </source>
</evidence>
<dbReference type="SUPFAM" id="SSF51430">
    <property type="entry name" value="NAD(P)-linked oxidoreductase"/>
    <property type="match status" value="1"/>
</dbReference>
<evidence type="ECO:0000256" key="1">
    <source>
        <dbReference type="ARBA" id="ARBA00023002"/>
    </source>
</evidence>
<dbReference type="GO" id="GO:0005737">
    <property type="term" value="C:cytoplasm"/>
    <property type="evidence" value="ECO:0007669"/>
    <property type="project" value="TreeGrafter"/>
</dbReference>
<dbReference type="PANTHER" id="PTHR43625:SF40">
    <property type="entry name" value="ALDO-KETO REDUCTASE YAKC [NADP(+)]"/>
    <property type="match status" value="1"/>
</dbReference>
<dbReference type="InParanoid" id="W0RC18"/>
<evidence type="ECO:0000313" key="4">
    <source>
        <dbReference type="Proteomes" id="UP000019151"/>
    </source>
</evidence>
<dbReference type="CDD" id="cd19088">
    <property type="entry name" value="AKR_AKR13B1"/>
    <property type="match status" value="1"/>
</dbReference>
<gene>
    <name evidence="3" type="ORF">J421_0323</name>
</gene>
<dbReference type="PANTHER" id="PTHR43625">
    <property type="entry name" value="AFLATOXIN B1 ALDEHYDE REDUCTASE"/>
    <property type="match status" value="1"/>
</dbReference>
<name>W0RC18_9BACT</name>
<dbReference type="GO" id="GO:0016491">
    <property type="term" value="F:oxidoreductase activity"/>
    <property type="evidence" value="ECO:0007669"/>
    <property type="project" value="UniProtKB-KW"/>
</dbReference>
<proteinExistence type="predicted"/>
<dbReference type="Gene3D" id="3.20.20.100">
    <property type="entry name" value="NADP-dependent oxidoreductase domain"/>
    <property type="match status" value="1"/>
</dbReference>
<dbReference type="NCBIfam" id="NF007695">
    <property type="entry name" value="PRK10376.1"/>
    <property type="match status" value="1"/>
</dbReference>
<dbReference type="Pfam" id="PF00248">
    <property type="entry name" value="Aldo_ket_red"/>
    <property type="match status" value="1"/>
</dbReference>
<dbReference type="InterPro" id="IPR020471">
    <property type="entry name" value="AKR"/>
</dbReference>
<evidence type="ECO:0000313" key="3">
    <source>
        <dbReference type="EMBL" id="AHG87860.1"/>
    </source>
</evidence>
<dbReference type="eggNOG" id="COG0667">
    <property type="taxonomic scope" value="Bacteria"/>
</dbReference>
<feature type="domain" description="NADP-dependent oxidoreductase" evidence="2">
    <location>
        <begin position="27"/>
        <end position="287"/>
    </location>
</feature>
<accession>W0RC18</accession>
<dbReference type="HOGENOM" id="CLU_023205_2_1_0"/>
<keyword evidence="4" id="KW-1185">Reference proteome</keyword>
<dbReference type="InterPro" id="IPR036812">
    <property type="entry name" value="NAD(P)_OxRdtase_dom_sf"/>
</dbReference>
<dbReference type="PRINTS" id="PR00069">
    <property type="entry name" value="ALDKETRDTASE"/>
</dbReference>
<dbReference type="Proteomes" id="UP000019151">
    <property type="component" value="Chromosome"/>
</dbReference>
<dbReference type="STRING" id="861299.J421_0323"/>
<dbReference type="KEGG" id="gba:J421_0323"/>
<keyword evidence="1" id="KW-0560">Oxidoreductase</keyword>
<dbReference type="InterPro" id="IPR023210">
    <property type="entry name" value="NADP_OxRdtase_dom"/>
</dbReference>
<dbReference type="OrthoDB" id="9773828at2"/>
<dbReference type="InterPro" id="IPR050791">
    <property type="entry name" value="Aldo-Keto_reductase"/>
</dbReference>
<reference evidence="3 4" key="1">
    <citation type="journal article" date="2014" name="Genome Announc.">
        <title>Genome Sequence and Methylome of Soil Bacterium Gemmatirosa kalamazoonensis KBS708T, a Member of the Rarely Cultivated Gemmatimonadetes Phylum.</title>
        <authorList>
            <person name="Debruyn J.M."/>
            <person name="Radosevich M."/>
            <person name="Wommack K.E."/>
            <person name="Polson S.W."/>
            <person name="Hauser L.J."/>
            <person name="Fawaz M.N."/>
            <person name="Korlach J."/>
            <person name="Tsai Y.C."/>
        </authorList>
    </citation>
    <scope>NUCLEOTIDE SEQUENCE [LARGE SCALE GENOMIC DNA]</scope>
    <source>
        <strain evidence="3 4">KBS708</strain>
    </source>
</reference>
<protein>
    <submittedName>
        <fullName evidence="3">NADP-dependent oxidoreductase domain protein</fullName>
    </submittedName>
</protein>